<accession>A0A4U2YIG1</accession>
<reference evidence="2 3" key="1">
    <citation type="submission" date="2019-04" db="EMBL/GenBank/DDBJ databases">
        <authorList>
            <person name="Dong K."/>
        </authorList>
    </citation>
    <scope>NUCLEOTIDE SEQUENCE [LARGE SCALE GENOMIC DNA]</scope>
    <source>
        <strain evidence="3">dk3543</strain>
    </source>
</reference>
<dbReference type="RefSeq" id="WP_137067164.1">
    <property type="nucleotide sequence ID" value="NZ_CP040748.1"/>
</dbReference>
<name>A0A4U2YIG1_9ACTN</name>
<comment type="caution">
    <text evidence="2">The sequence shown here is derived from an EMBL/GenBank/DDBJ whole genome shotgun (WGS) entry which is preliminary data.</text>
</comment>
<feature type="region of interest" description="Disordered" evidence="1">
    <location>
        <begin position="1"/>
        <end position="22"/>
    </location>
</feature>
<evidence type="ECO:0000256" key="1">
    <source>
        <dbReference type="SAM" id="MobiDB-lite"/>
    </source>
</evidence>
<keyword evidence="3" id="KW-1185">Reference proteome</keyword>
<gene>
    <name evidence="2" type="ORF">FC770_15265</name>
</gene>
<evidence type="ECO:0000313" key="3">
    <source>
        <dbReference type="Proteomes" id="UP000307808"/>
    </source>
</evidence>
<dbReference type="EMBL" id="SZPY01000004">
    <property type="protein sequence ID" value="TKI60858.1"/>
    <property type="molecule type" value="Genomic_DNA"/>
</dbReference>
<dbReference type="AlphaFoldDB" id="A0A4U2YIG1"/>
<protein>
    <submittedName>
        <fullName evidence="2">Uncharacterized protein</fullName>
    </submittedName>
</protein>
<dbReference type="InterPro" id="IPR045596">
    <property type="entry name" value="DUF6459"/>
</dbReference>
<organism evidence="2 3">
    <name type="scientific">Nocardioides jishulii</name>
    <dbReference type="NCBI Taxonomy" id="2575440"/>
    <lineage>
        <taxon>Bacteria</taxon>
        <taxon>Bacillati</taxon>
        <taxon>Actinomycetota</taxon>
        <taxon>Actinomycetes</taxon>
        <taxon>Propionibacteriales</taxon>
        <taxon>Nocardioidaceae</taxon>
        <taxon>Nocardioides</taxon>
    </lineage>
</organism>
<dbReference type="Proteomes" id="UP000307808">
    <property type="component" value="Unassembled WGS sequence"/>
</dbReference>
<dbReference type="OrthoDB" id="3266345at2"/>
<sequence length="176" mass="19448">MSSTPTPIDRRTPHRPVHFAPTPTLVQGSLALDLTPCLDPPRPEARPGRAGCDLVRVPDALRHDLERWVERYAQAAVEIVAGDRPASQLLRWNRADVHQDLVRRAVLVAHAGRREPGQGRPAGATRARVHGVRLSFLSPTTVEAAVHLKHGARSRAVAGRFEVHRGRWICTALEFC</sequence>
<proteinExistence type="predicted"/>
<dbReference type="Pfam" id="PF20060">
    <property type="entry name" value="DUF6459"/>
    <property type="match status" value="1"/>
</dbReference>
<evidence type="ECO:0000313" key="2">
    <source>
        <dbReference type="EMBL" id="TKI60858.1"/>
    </source>
</evidence>